<evidence type="ECO:0000313" key="7">
    <source>
        <dbReference type="EMBL" id="PRQ48494.1"/>
    </source>
</evidence>
<reference evidence="7 8" key="1">
    <citation type="journal article" date="2018" name="Nat. Genet.">
        <title>The Rosa genome provides new insights in the design of modern roses.</title>
        <authorList>
            <person name="Bendahmane M."/>
        </authorList>
    </citation>
    <scope>NUCLEOTIDE SEQUENCE [LARGE SCALE GENOMIC DNA]</scope>
    <source>
        <strain evidence="8">cv. Old Blush</strain>
    </source>
</reference>
<dbReference type="InterPro" id="IPR011598">
    <property type="entry name" value="bHLH_dom"/>
</dbReference>
<evidence type="ECO:0000256" key="1">
    <source>
        <dbReference type="ARBA" id="ARBA00004123"/>
    </source>
</evidence>
<dbReference type="PROSITE" id="PS50888">
    <property type="entry name" value="BHLH"/>
    <property type="match status" value="1"/>
</dbReference>
<keyword evidence="5" id="KW-0539">Nucleus</keyword>
<dbReference type="Gene3D" id="4.10.280.10">
    <property type="entry name" value="Helix-loop-helix DNA-binding domain"/>
    <property type="match status" value="1"/>
</dbReference>
<dbReference type="STRING" id="74649.A0A2P6RQ07"/>
<dbReference type="SMART" id="SM00353">
    <property type="entry name" value="HLH"/>
    <property type="match status" value="1"/>
</dbReference>
<comment type="subcellular location">
    <subcellularLocation>
        <location evidence="1">Nucleus</location>
    </subcellularLocation>
</comment>
<dbReference type="OrthoDB" id="690068at2759"/>
<comment type="caution">
    <text evidence="7">The sequence shown here is derived from an EMBL/GenBank/DDBJ whole genome shotgun (WGS) entry which is preliminary data.</text>
</comment>
<evidence type="ECO:0000256" key="5">
    <source>
        <dbReference type="ARBA" id="ARBA00023242"/>
    </source>
</evidence>
<proteinExistence type="predicted"/>
<accession>A0A2P6RQ07</accession>
<keyword evidence="2" id="KW-0805">Transcription regulation</keyword>
<dbReference type="GO" id="GO:0046983">
    <property type="term" value="F:protein dimerization activity"/>
    <property type="evidence" value="ECO:0007669"/>
    <property type="project" value="InterPro"/>
</dbReference>
<dbReference type="AlphaFoldDB" id="A0A2P6RQ07"/>
<dbReference type="PANTHER" id="PTHR45844">
    <property type="entry name" value="TRANSCRIPTION FACTOR BHLH30"/>
    <property type="match status" value="1"/>
</dbReference>
<dbReference type="GO" id="GO:0003700">
    <property type="term" value="F:DNA-binding transcription factor activity"/>
    <property type="evidence" value="ECO:0007669"/>
    <property type="project" value="InterPro"/>
</dbReference>
<organism evidence="7 8">
    <name type="scientific">Rosa chinensis</name>
    <name type="common">China rose</name>
    <dbReference type="NCBI Taxonomy" id="74649"/>
    <lineage>
        <taxon>Eukaryota</taxon>
        <taxon>Viridiplantae</taxon>
        <taxon>Streptophyta</taxon>
        <taxon>Embryophyta</taxon>
        <taxon>Tracheophyta</taxon>
        <taxon>Spermatophyta</taxon>
        <taxon>Magnoliopsida</taxon>
        <taxon>eudicotyledons</taxon>
        <taxon>Gunneridae</taxon>
        <taxon>Pentapetalae</taxon>
        <taxon>rosids</taxon>
        <taxon>fabids</taxon>
        <taxon>Rosales</taxon>
        <taxon>Rosaceae</taxon>
        <taxon>Rosoideae</taxon>
        <taxon>Rosoideae incertae sedis</taxon>
        <taxon>Rosa</taxon>
    </lineage>
</organism>
<evidence type="ECO:0000313" key="8">
    <source>
        <dbReference type="Proteomes" id="UP000238479"/>
    </source>
</evidence>
<gene>
    <name evidence="7" type="ORF">RchiOBHm_Chr2g0111351</name>
</gene>
<dbReference type="InterPro" id="IPR045847">
    <property type="entry name" value="AIG1-like"/>
</dbReference>
<evidence type="ECO:0000256" key="2">
    <source>
        <dbReference type="ARBA" id="ARBA00023015"/>
    </source>
</evidence>
<keyword evidence="3" id="KW-0238">DNA-binding</keyword>
<dbReference type="GO" id="GO:0003677">
    <property type="term" value="F:DNA binding"/>
    <property type="evidence" value="ECO:0007669"/>
    <property type="project" value="UniProtKB-KW"/>
</dbReference>
<keyword evidence="4" id="KW-0804">Transcription</keyword>
<dbReference type="EMBL" id="PDCK01000040">
    <property type="protein sequence ID" value="PRQ48494.1"/>
    <property type="molecule type" value="Genomic_DNA"/>
</dbReference>
<dbReference type="OMA" id="CVLWVQG"/>
<dbReference type="InterPro" id="IPR036638">
    <property type="entry name" value="HLH_DNA-bd_sf"/>
</dbReference>
<dbReference type="SUPFAM" id="SSF47459">
    <property type="entry name" value="HLH, helix-loop-helix DNA-binding domain"/>
    <property type="match status" value="1"/>
</dbReference>
<evidence type="ECO:0000256" key="4">
    <source>
        <dbReference type="ARBA" id="ARBA00023163"/>
    </source>
</evidence>
<dbReference type="Pfam" id="PF00010">
    <property type="entry name" value="HLH"/>
    <property type="match status" value="1"/>
</dbReference>
<keyword evidence="8" id="KW-1185">Reference proteome</keyword>
<feature type="domain" description="BHLH" evidence="6">
    <location>
        <begin position="45"/>
        <end position="94"/>
    </location>
</feature>
<protein>
    <submittedName>
        <fullName evidence="7">Putative transcription factor bHLH family</fullName>
    </submittedName>
</protein>
<dbReference type="Gramene" id="PRQ48494">
    <property type="protein sequence ID" value="PRQ48494"/>
    <property type="gene ID" value="RchiOBHm_Chr2g0111351"/>
</dbReference>
<dbReference type="PANTHER" id="PTHR45844:SF17">
    <property type="entry name" value="TRANSCRIPTION FACTOR BHLH131"/>
    <property type="match status" value="1"/>
</dbReference>
<dbReference type="GO" id="GO:0005634">
    <property type="term" value="C:nucleus"/>
    <property type="evidence" value="ECO:0007669"/>
    <property type="project" value="UniProtKB-SubCell"/>
</dbReference>
<evidence type="ECO:0000256" key="3">
    <source>
        <dbReference type="ARBA" id="ARBA00023125"/>
    </source>
</evidence>
<sequence>MQMRSAPSYFSKQIGFHQRYRIDPVNSIYRKNFCRPKSTAEAKVLAAKKHSESERRRRMRINSQYTALRKILPNLIKMDKASVLAETVRQVRELKKVVADTEAACRGSGSECVIPSGVNKLSLEKCEGKQEGLVKATFSCEDRPGLILDMIRELRSGKGRVVRAEMVTVGGRTKSVLWVKGLGAGSEGIVCLKKALNKVIVDRPSII</sequence>
<dbReference type="Proteomes" id="UP000238479">
    <property type="component" value="Chromosome 2"/>
</dbReference>
<name>A0A2P6RQ07_ROSCH</name>
<evidence type="ECO:0000259" key="6">
    <source>
        <dbReference type="PROSITE" id="PS50888"/>
    </source>
</evidence>